<evidence type="ECO:0008006" key="8">
    <source>
        <dbReference type="Google" id="ProtNLM"/>
    </source>
</evidence>
<comment type="subcellular location">
    <subcellularLocation>
        <location evidence="1">Membrane</location>
        <topology evidence="1">Multi-pass membrane protein</topology>
    </subcellularLocation>
</comment>
<gene>
    <name evidence="6" type="ORF">BT96DRAFT_1098109</name>
</gene>
<feature type="transmembrane region" description="Helical" evidence="5">
    <location>
        <begin position="104"/>
        <end position="126"/>
    </location>
</feature>
<evidence type="ECO:0000256" key="2">
    <source>
        <dbReference type="ARBA" id="ARBA00022692"/>
    </source>
</evidence>
<dbReference type="OrthoDB" id="434972at2759"/>
<dbReference type="Pfam" id="PF01040">
    <property type="entry name" value="UbiA"/>
    <property type="match status" value="1"/>
</dbReference>
<accession>A0A6A4GG11</accession>
<keyword evidence="3 5" id="KW-1133">Transmembrane helix</keyword>
<dbReference type="GO" id="GO:0016020">
    <property type="term" value="C:membrane"/>
    <property type="evidence" value="ECO:0007669"/>
    <property type="project" value="UniProtKB-SubCell"/>
</dbReference>
<evidence type="ECO:0000256" key="3">
    <source>
        <dbReference type="ARBA" id="ARBA00022989"/>
    </source>
</evidence>
<dbReference type="EMBL" id="ML770134">
    <property type="protein sequence ID" value="KAE9384496.1"/>
    <property type="molecule type" value="Genomic_DNA"/>
</dbReference>
<dbReference type="PANTHER" id="PTHR42723:SF1">
    <property type="entry name" value="CHLOROPHYLL SYNTHASE, CHLOROPLASTIC"/>
    <property type="match status" value="1"/>
</dbReference>
<protein>
    <recommendedName>
        <fullName evidence="8">UbiA prenyltransferase</fullName>
    </recommendedName>
</protein>
<dbReference type="GO" id="GO:0016765">
    <property type="term" value="F:transferase activity, transferring alkyl or aryl (other than methyl) groups"/>
    <property type="evidence" value="ECO:0007669"/>
    <property type="project" value="InterPro"/>
</dbReference>
<dbReference type="InterPro" id="IPR050475">
    <property type="entry name" value="Prenyltransferase_related"/>
</dbReference>
<organism evidence="6 7">
    <name type="scientific">Gymnopus androsaceus JB14</name>
    <dbReference type="NCBI Taxonomy" id="1447944"/>
    <lineage>
        <taxon>Eukaryota</taxon>
        <taxon>Fungi</taxon>
        <taxon>Dikarya</taxon>
        <taxon>Basidiomycota</taxon>
        <taxon>Agaricomycotina</taxon>
        <taxon>Agaricomycetes</taxon>
        <taxon>Agaricomycetidae</taxon>
        <taxon>Agaricales</taxon>
        <taxon>Marasmiineae</taxon>
        <taxon>Omphalotaceae</taxon>
        <taxon>Gymnopus</taxon>
    </lineage>
</organism>
<dbReference type="Proteomes" id="UP000799118">
    <property type="component" value="Unassembled WGS sequence"/>
</dbReference>
<dbReference type="InterPro" id="IPR000537">
    <property type="entry name" value="UbiA_prenyltransferase"/>
</dbReference>
<dbReference type="InterPro" id="IPR044878">
    <property type="entry name" value="UbiA_sf"/>
</dbReference>
<dbReference type="AlphaFoldDB" id="A0A6A4GG11"/>
<keyword evidence="4 5" id="KW-0472">Membrane</keyword>
<reference evidence="6" key="1">
    <citation type="journal article" date="2019" name="Environ. Microbiol.">
        <title>Fungal ecological strategies reflected in gene transcription - a case study of two litter decomposers.</title>
        <authorList>
            <person name="Barbi F."/>
            <person name="Kohler A."/>
            <person name="Barry K."/>
            <person name="Baskaran P."/>
            <person name="Daum C."/>
            <person name="Fauchery L."/>
            <person name="Ihrmark K."/>
            <person name="Kuo A."/>
            <person name="LaButti K."/>
            <person name="Lipzen A."/>
            <person name="Morin E."/>
            <person name="Grigoriev I.V."/>
            <person name="Henrissat B."/>
            <person name="Lindahl B."/>
            <person name="Martin F."/>
        </authorList>
    </citation>
    <scope>NUCLEOTIDE SEQUENCE</scope>
    <source>
        <strain evidence="6">JB14</strain>
    </source>
</reference>
<feature type="transmembrane region" description="Helical" evidence="5">
    <location>
        <begin position="276"/>
        <end position="295"/>
    </location>
</feature>
<keyword evidence="2 5" id="KW-0812">Transmembrane</keyword>
<dbReference type="Gene3D" id="1.10.357.140">
    <property type="entry name" value="UbiA prenyltransferase"/>
    <property type="match status" value="1"/>
</dbReference>
<evidence type="ECO:0000313" key="7">
    <source>
        <dbReference type="Proteomes" id="UP000799118"/>
    </source>
</evidence>
<name>A0A6A4GG11_9AGAR</name>
<feature type="transmembrane region" description="Helical" evidence="5">
    <location>
        <begin position="146"/>
        <end position="170"/>
    </location>
</feature>
<feature type="transmembrane region" description="Helical" evidence="5">
    <location>
        <begin position="177"/>
        <end position="198"/>
    </location>
</feature>
<evidence type="ECO:0000256" key="1">
    <source>
        <dbReference type="ARBA" id="ARBA00004141"/>
    </source>
</evidence>
<evidence type="ECO:0000256" key="4">
    <source>
        <dbReference type="ARBA" id="ARBA00023136"/>
    </source>
</evidence>
<sequence>MPIRFLNLQSRLGASLFHINTIYLFCKSDVGTTLIPVSTLAFTATPICLVNPVSHGVQAVFWLLLHLLQFNLSNQLYTVDEDRENHPYRPLASGRITFSTTFTLRWISTVACLILSFLYGRAVFAVSTLSSLFAFLYNETPLHKHWFFRATLNALGYGAFKMGTIICVLADCDHSTLDSVAASALLISMGIIWTTVYVQDFQDVVGDKLTERVTLPLAYPNFSRIATFPAFLGWSVFVCYVWCLGRMIGTIIVLTATLASTRFMLIRRVDSDKISYMWYNVWLWLCFMLPGYQRFNSLPIDQPR</sequence>
<keyword evidence="7" id="KW-1185">Reference proteome</keyword>
<evidence type="ECO:0000313" key="6">
    <source>
        <dbReference type="EMBL" id="KAE9384496.1"/>
    </source>
</evidence>
<dbReference type="CDD" id="cd13965">
    <property type="entry name" value="PT_UbiA_3"/>
    <property type="match status" value="1"/>
</dbReference>
<evidence type="ECO:0000256" key="5">
    <source>
        <dbReference type="SAM" id="Phobius"/>
    </source>
</evidence>
<dbReference type="PANTHER" id="PTHR42723">
    <property type="entry name" value="CHLOROPHYLL SYNTHASE"/>
    <property type="match status" value="1"/>
</dbReference>
<proteinExistence type="predicted"/>
<feature type="transmembrane region" description="Helical" evidence="5">
    <location>
        <begin position="231"/>
        <end position="255"/>
    </location>
</feature>